<name>A0ABV6YZY2_UNCC1</name>
<accession>A0ABV6YZY2</accession>
<evidence type="ECO:0000313" key="1">
    <source>
        <dbReference type="EMBL" id="MFC1851755.1"/>
    </source>
</evidence>
<comment type="caution">
    <text evidence="1">The sequence shown here is derived from an EMBL/GenBank/DDBJ whole genome shotgun (WGS) entry which is preliminary data.</text>
</comment>
<dbReference type="Proteomes" id="UP001594351">
    <property type="component" value="Unassembled WGS sequence"/>
</dbReference>
<proteinExistence type="predicted"/>
<dbReference type="EMBL" id="JBHPBY010000222">
    <property type="protein sequence ID" value="MFC1851755.1"/>
    <property type="molecule type" value="Genomic_DNA"/>
</dbReference>
<sequence>MDCFDIFKQWYNPNLWQVSQLAGNSLYREACYRVVRWLAQRNLTDKIRIKLGCGEPMQRQGGYYDPTSGKPVVITSKNAAERLATHVKPSTRRSTHYARSPLQGILAGGDFRTYQSNVMEHLRYLSAAERVSIFHHVRQAQQYFENELIRAAEPLADTRLSFQEKGLQELEMLSRGARDPVLDQFITLVTKYFSQILYGQEQDVVGIHVISYFISRSIPPLRDRPVVRPSRETSKKSGPQIVERLAQILPLSQHGSLLRAIGHNRAQTMILGINQLTTGLFRALNEFLTGQSISSDRQTLIIDRILPRLPVKDILHTVRIFHDPFLTFLKQLEMTYPAGNSAFLALREDNDSVHTFLSLLQKEFLRRQGLDVSEFFSGEVINGSLLPTLRPDIAVLVQPDLFNIDLELILAQAGGHVESEWQEQVATLLQLPAQIKYWREKVWHIIYEPIRTQVESFVKLALAIDRLSTGHRKIDAPFGSEPAQVTKLGAKIADLLRGVVDDSMRQFLTSAVQYLTQAPKEMDKVPIEVIRALRDVERIVRIEKQALGEKEQNLVRFYVLQMARLCGENG</sequence>
<reference evidence="1 2" key="1">
    <citation type="submission" date="2024-09" db="EMBL/GenBank/DDBJ databases">
        <title>Laminarin stimulates single cell rates of sulfate reduction while oxygen inhibits transcriptomic activity in coastal marine sediment.</title>
        <authorList>
            <person name="Lindsay M."/>
            <person name="Orcutt B."/>
            <person name="Emerson D."/>
            <person name="Stepanauskas R."/>
            <person name="D'Angelo T."/>
        </authorList>
    </citation>
    <scope>NUCLEOTIDE SEQUENCE [LARGE SCALE GENOMIC DNA]</scope>
    <source>
        <strain evidence="1">SAG AM-311-K15</strain>
    </source>
</reference>
<organism evidence="1 2">
    <name type="scientific">candidate division CSSED10-310 bacterium</name>
    <dbReference type="NCBI Taxonomy" id="2855610"/>
    <lineage>
        <taxon>Bacteria</taxon>
        <taxon>Bacteria division CSSED10-310</taxon>
    </lineage>
</organism>
<keyword evidence="2" id="KW-1185">Reference proteome</keyword>
<gene>
    <name evidence="1" type="ORF">ACFL27_16310</name>
</gene>
<evidence type="ECO:0000313" key="2">
    <source>
        <dbReference type="Proteomes" id="UP001594351"/>
    </source>
</evidence>
<protein>
    <submittedName>
        <fullName evidence="1">Uncharacterized protein</fullName>
    </submittedName>
</protein>